<evidence type="ECO:0000313" key="2">
    <source>
        <dbReference type="EMBL" id="ASN83158.1"/>
    </source>
</evidence>
<sequence length="256" mass="27570">MSRKKPPGYAKSHSPTARLGHRDPAEHFALHPTVLMHGDVTLREGPFDTIMLELSCLVDAAGSSGPLAAVQDGRVILTVHAPPDDHRIVKPGPDLNRAHSDYVVARCASMHALASSIAAYQDAVREADAEQVSASTGVLLFQQDQARTYAFDGPVKACLSELLNAAEHAGPDLHAAELWGPGGVLCAWSRSAGLVWQPVIAQARAAVLEEVLLAAEDDLKDHRFQWTDYTREPVARGVTLGYVPGQALWVPFVPVR</sequence>
<reference evidence="2 3" key="1">
    <citation type="submission" date="2017-05" db="EMBL/GenBank/DDBJ databases">
        <title>The complete genome sequence of Deinococcus ficus isolated from the rhizosphere of the Ficus religiosa L. in Taiwan.</title>
        <authorList>
            <person name="Wu K.-M."/>
            <person name="Liao T.-L."/>
            <person name="Liu Y.-M."/>
            <person name="Young C.-C."/>
            <person name="Tsai S.-F."/>
        </authorList>
    </citation>
    <scope>NUCLEOTIDE SEQUENCE [LARGE SCALE GENOMIC DNA]</scope>
    <source>
        <strain evidence="2 3">CC-FR2-10</strain>
        <plasmid evidence="3">pdfi3</plasmid>
    </source>
</reference>
<organism evidence="2 3">
    <name type="scientific">Deinococcus ficus</name>
    <dbReference type="NCBI Taxonomy" id="317577"/>
    <lineage>
        <taxon>Bacteria</taxon>
        <taxon>Thermotogati</taxon>
        <taxon>Deinococcota</taxon>
        <taxon>Deinococci</taxon>
        <taxon>Deinococcales</taxon>
        <taxon>Deinococcaceae</taxon>
        <taxon>Deinococcus</taxon>
    </lineage>
</organism>
<name>A0A221T2N0_9DEIO</name>
<gene>
    <name evidence="2" type="ORF">DFI_18330</name>
</gene>
<dbReference type="KEGG" id="dfc:DFI_18330"/>
<accession>A0A221T2N0</accession>
<dbReference type="Proteomes" id="UP000259030">
    <property type="component" value="Plasmid pDFI3"/>
</dbReference>
<evidence type="ECO:0000256" key="1">
    <source>
        <dbReference type="SAM" id="MobiDB-lite"/>
    </source>
</evidence>
<keyword evidence="3" id="KW-1185">Reference proteome</keyword>
<protein>
    <submittedName>
        <fullName evidence="2">Uncharacterized protein</fullName>
    </submittedName>
</protein>
<evidence type="ECO:0000313" key="3">
    <source>
        <dbReference type="Proteomes" id="UP000259030"/>
    </source>
</evidence>
<geneLocation type="plasmid" evidence="3">
    <name>pdfi3</name>
</geneLocation>
<dbReference type="RefSeq" id="WP_027464373.1">
    <property type="nucleotide sequence ID" value="NZ_CP021084.1"/>
</dbReference>
<keyword evidence="2" id="KW-0614">Plasmid</keyword>
<dbReference type="AlphaFoldDB" id="A0A221T2N0"/>
<proteinExistence type="predicted"/>
<feature type="region of interest" description="Disordered" evidence="1">
    <location>
        <begin position="1"/>
        <end position="24"/>
    </location>
</feature>
<dbReference type="EMBL" id="CP021084">
    <property type="protein sequence ID" value="ASN83158.1"/>
    <property type="molecule type" value="Genomic_DNA"/>
</dbReference>